<feature type="region of interest" description="Disordered" evidence="1">
    <location>
        <begin position="74"/>
        <end position="170"/>
    </location>
</feature>
<feature type="compositionally biased region" description="Polar residues" evidence="1">
    <location>
        <begin position="223"/>
        <end position="232"/>
    </location>
</feature>
<reference evidence="3" key="1">
    <citation type="submission" date="2023-03" db="EMBL/GenBank/DDBJ databases">
        <title>Massive genome expansion in bonnet fungi (Mycena s.s.) driven by repeated elements and novel gene families across ecological guilds.</title>
        <authorList>
            <consortium name="Lawrence Berkeley National Laboratory"/>
            <person name="Harder C.B."/>
            <person name="Miyauchi S."/>
            <person name="Viragh M."/>
            <person name="Kuo A."/>
            <person name="Thoen E."/>
            <person name="Andreopoulos B."/>
            <person name="Lu D."/>
            <person name="Skrede I."/>
            <person name="Drula E."/>
            <person name="Henrissat B."/>
            <person name="Morin E."/>
            <person name="Kohler A."/>
            <person name="Barry K."/>
            <person name="LaButti K."/>
            <person name="Morin E."/>
            <person name="Salamov A."/>
            <person name="Lipzen A."/>
            <person name="Mereny Z."/>
            <person name="Hegedus B."/>
            <person name="Baldrian P."/>
            <person name="Stursova M."/>
            <person name="Weitz H."/>
            <person name="Taylor A."/>
            <person name="Grigoriev I.V."/>
            <person name="Nagy L.G."/>
            <person name="Martin F."/>
            <person name="Kauserud H."/>
        </authorList>
    </citation>
    <scope>NUCLEOTIDE SEQUENCE</scope>
    <source>
        <strain evidence="3">9284</strain>
    </source>
</reference>
<dbReference type="InterPro" id="IPR045667">
    <property type="entry name" value="ORC3_N"/>
</dbReference>
<dbReference type="GO" id="GO:0003688">
    <property type="term" value="F:DNA replication origin binding"/>
    <property type="evidence" value="ECO:0007669"/>
    <property type="project" value="TreeGrafter"/>
</dbReference>
<sequence>MATKRPANPLLAEAAKQAKTSTKRKYEEKTSLGLQISRTAGPSNPPAKKLKADTTRYGSVDPVVDLQVREMEGEATRLRASAAPAAPFRQSPEKKKQKQRETIVDTQEPLRDGTPQATRNKLLRGDAMAAIARDSQATTPEKPDPKTNRRRSSRGHRVSSSFEGGAFTLPHRRVNEESFYKHVDRDVPPSEQPHLTILTPEDAEHRIDLVERDDDDMDGVKGKNTQNEKNMGNGQGPGQRWKEYTDTQKKRNETLRAARSDTTKLPDERYLDERFRRGLQLVQAPPDPAIAKLDMDLQDLQPTLDALHTDLHSARTAVRVASRVLDSRFRLFGAALDTQQGTSTNPEGLLRALTSVDASRPQERISDEARQAAREGHHPEAGCMIIFDLYLAYLRIYFFDVVKSVVVNRSNNELMAMMDDVQQTTIYIPYDDSEDSSQSTDLLDTDLEDGPQLRFDAYMAAWAKCLDRVKAIIEALYNPVVSSILDRLDNIHDAVPGLPFSELPVVAVADFSGGSIFLDRLCATLEATPTKIISHLYPSDCTNLTSAMKTLIGGFVDRDNASRRRAATWLAPHDLGVLQAWYNAQRRPPQLLILLHDFEKFEKTILEDVFYFAGSTSPTYIPLFTIHSITLLLPTRLFVSFHTCPSSCVQLHSSYGSLPLLPGVSLLSFISDYCATHSASLQAIISILHLTHLKHYTAAEPLSFLAHATPTISAHPTARQFAFLDTLLPRLRPSGLRDNKGTQWRAHASAPERLLQAVDAARSAFARQAQRMKLGIALLMRVVGFLRTHLPAISDAQHKRLSRWTGLAFICRILNNRDRAVNNLDGLANLLRTTPELDTLLADLDTYLDGFEETVARQRISALRSRIDDSKDEIADWLEAYLGELLLQSMEEATPLWSVWYTGQTPFPSELLNPALRPSIISGLAFPDSYVEGGLEDEVKEDEERDLTACSGREHSVRRHFCSVLEQQRQLPQPSPTKKGKAGSPRKGKNKAVAAGIH</sequence>
<feature type="region of interest" description="Disordered" evidence="1">
    <location>
        <begin position="1"/>
        <end position="57"/>
    </location>
</feature>
<dbReference type="GO" id="GO:0000444">
    <property type="term" value="C:MIS12/MIND type complex"/>
    <property type="evidence" value="ECO:0007669"/>
    <property type="project" value="InterPro"/>
</dbReference>
<dbReference type="InterPro" id="IPR013218">
    <property type="entry name" value="Dsn1/Mis13"/>
</dbReference>
<feature type="region of interest" description="Disordered" evidence="1">
    <location>
        <begin position="214"/>
        <end position="241"/>
    </location>
</feature>
<gene>
    <name evidence="3" type="ORF">FB45DRAFT_1150437</name>
</gene>
<proteinExistence type="predicted"/>
<dbReference type="AlphaFoldDB" id="A0AAD7BT97"/>
<dbReference type="CDD" id="cd20704">
    <property type="entry name" value="Orc3"/>
    <property type="match status" value="1"/>
</dbReference>
<dbReference type="GO" id="GO:0007059">
    <property type="term" value="P:chromosome segregation"/>
    <property type="evidence" value="ECO:0007669"/>
    <property type="project" value="InterPro"/>
</dbReference>
<feature type="region of interest" description="Disordered" evidence="1">
    <location>
        <begin position="965"/>
        <end position="998"/>
    </location>
</feature>
<evidence type="ECO:0000256" key="1">
    <source>
        <dbReference type="SAM" id="MobiDB-lite"/>
    </source>
</evidence>
<dbReference type="GO" id="GO:0005664">
    <property type="term" value="C:nuclear origin of replication recognition complex"/>
    <property type="evidence" value="ECO:0007669"/>
    <property type="project" value="InterPro"/>
</dbReference>
<dbReference type="Pfam" id="PF08202">
    <property type="entry name" value="MIS13"/>
    <property type="match status" value="1"/>
</dbReference>
<dbReference type="GO" id="GO:0005656">
    <property type="term" value="C:nuclear pre-replicative complex"/>
    <property type="evidence" value="ECO:0007669"/>
    <property type="project" value="TreeGrafter"/>
</dbReference>
<feature type="compositionally biased region" description="Basic residues" evidence="1">
    <location>
        <begin position="978"/>
        <end position="990"/>
    </location>
</feature>
<organism evidence="3 4">
    <name type="scientific">Roridomyces roridus</name>
    <dbReference type="NCBI Taxonomy" id="1738132"/>
    <lineage>
        <taxon>Eukaryota</taxon>
        <taxon>Fungi</taxon>
        <taxon>Dikarya</taxon>
        <taxon>Basidiomycota</taxon>
        <taxon>Agaricomycotina</taxon>
        <taxon>Agaricomycetes</taxon>
        <taxon>Agaricomycetidae</taxon>
        <taxon>Agaricales</taxon>
        <taxon>Marasmiineae</taxon>
        <taxon>Mycenaceae</taxon>
        <taxon>Roridomyces</taxon>
    </lineage>
</organism>
<dbReference type="Pfam" id="PF07034">
    <property type="entry name" value="ORC3_N"/>
    <property type="match status" value="1"/>
</dbReference>
<dbReference type="EMBL" id="JARKIF010000009">
    <property type="protein sequence ID" value="KAJ7630336.1"/>
    <property type="molecule type" value="Genomic_DNA"/>
</dbReference>
<evidence type="ECO:0000313" key="3">
    <source>
        <dbReference type="EMBL" id="KAJ7630336.1"/>
    </source>
</evidence>
<accession>A0AAD7BT97</accession>
<dbReference type="Proteomes" id="UP001221142">
    <property type="component" value="Unassembled WGS sequence"/>
</dbReference>
<feature type="compositionally biased region" description="Basic residues" evidence="1">
    <location>
        <begin position="148"/>
        <end position="157"/>
    </location>
</feature>
<dbReference type="GO" id="GO:0006270">
    <property type="term" value="P:DNA replication initiation"/>
    <property type="evidence" value="ECO:0007669"/>
    <property type="project" value="TreeGrafter"/>
</dbReference>
<dbReference type="GO" id="GO:0051301">
    <property type="term" value="P:cell division"/>
    <property type="evidence" value="ECO:0007669"/>
    <property type="project" value="InterPro"/>
</dbReference>
<dbReference type="InterPro" id="IPR020795">
    <property type="entry name" value="ORC3"/>
</dbReference>
<feature type="compositionally biased region" description="Basic and acidic residues" evidence="1">
    <location>
        <begin position="91"/>
        <end position="111"/>
    </location>
</feature>
<dbReference type="GO" id="GO:0031261">
    <property type="term" value="C:DNA replication preinitiation complex"/>
    <property type="evidence" value="ECO:0007669"/>
    <property type="project" value="TreeGrafter"/>
</dbReference>
<keyword evidence="4" id="KW-1185">Reference proteome</keyword>
<feature type="compositionally biased region" description="Polar residues" evidence="1">
    <location>
        <begin position="32"/>
        <end position="42"/>
    </location>
</feature>
<feature type="domain" description="Origin recognition complex subunit 3 N-terminal" evidence="2">
    <location>
        <begin position="439"/>
        <end position="625"/>
    </location>
</feature>
<dbReference type="PANTHER" id="PTHR12748">
    <property type="entry name" value="ORIGIN RECOGNITION COMPLEX SUBUNIT 3"/>
    <property type="match status" value="1"/>
</dbReference>
<evidence type="ECO:0000313" key="4">
    <source>
        <dbReference type="Proteomes" id="UP001221142"/>
    </source>
</evidence>
<dbReference type="PANTHER" id="PTHR12748:SF0">
    <property type="entry name" value="ORIGIN RECOGNITION COMPLEX SUBUNIT 3"/>
    <property type="match status" value="1"/>
</dbReference>
<name>A0AAD7BT97_9AGAR</name>
<protein>
    <recommendedName>
        <fullName evidence="2">Origin recognition complex subunit 3 N-terminal domain-containing protein</fullName>
    </recommendedName>
</protein>
<evidence type="ECO:0000259" key="2">
    <source>
        <dbReference type="Pfam" id="PF07034"/>
    </source>
</evidence>
<comment type="caution">
    <text evidence="3">The sequence shown here is derived from an EMBL/GenBank/DDBJ whole genome shotgun (WGS) entry which is preliminary data.</text>
</comment>